<reference evidence="2 3" key="1">
    <citation type="submission" date="2021-06" db="EMBL/GenBank/DDBJ databases">
        <title>Caerostris extrusa draft genome.</title>
        <authorList>
            <person name="Kono N."/>
            <person name="Arakawa K."/>
        </authorList>
    </citation>
    <scope>NUCLEOTIDE SEQUENCE [LARGE SCALE GENOMIC DNA]</scope>
</reference>
<name>A0AAV4MFC7_CAEEX</name>
<keyword evidence="3" id="KW-1185">Reference proteome</keyword>
<sequence>MLQHAVEISEQDRKLVCSKHAVEIRTKESEQDREARLQQVSQHAAEIETQNQNQQMLQHAEIRTKESEQDREARL</sequence>
<protein>
    <submittedName>
        <fullName evidence="2">Uncharacterized protein</fullName>
    </submittedName>
</protein>
<organism evidence="2 3">
    <name type="scientific">Caerostris extrusa</name>
    <name type="common">Bark spider</name>
    <name type="synonym">Caerostris bankana</name>
    <dbReference type="NCBI Taxonomy" id="172846"/>
    <lineage>
        <taxon>Eukaryota</taxon>
        <taxon>Metazoa</taxon>
        <taxon>Ecdysozoa</taxon>
        <taxon>Arthropoda</taxon>
        <taxon>Chelicerata</taxon>
        <taxon>Arachnida</taxon>
        <taxon>Araneae</taxon>
        <taxon>Araneomorphae</taxon>
        <taxon>Entelegynae</taxon>
        <taxon>Araneoidea</taxon>
        <taxon>Araneidae</taxon>
        <taxon>Caerostris</taxon>
    </lineage>
</organism>
<dbReference type="EMBL" id="BPLR01019687">
    <property type="protein sequence ID" value="GIX70578.1"/>
    <property type="molecule type" value="Genomic_DNA"/>
</dbReference>
<evidence type="ECO:0000256" key="1">
    <source>
        <dbReference type="SAM" id="MobiDB-lite"/>
    </source>
</evidence>
<evidence type="ECO:0000313" key="2">
    <source>
        <dbReference type="EMBL" id="GIX70578.1"/>
    </source>
</evidence>
<feature type="compositionally biased region" description="Polar residues" evidence="1">
    <location>
        <begin position="48"/>
        <end position="57"/>
    </location>
</feature>
<dbReference type="AlphaFoldDB" id="A0AAV4MFC7"/>
<feature type="region of interest" description="Disordered" evidence="1">
    <location>
        <begin position="48"/>
        <end position="75"/>
    </location>
</feature>
<feature type="compositionally biased region" description="Basic and acidic residues" evidence="1">
    <location>
        <begin position="60"/>
        <end position="75"/>
    </location>
</feature>
<comment type="caution">
    <text evidence="2">The sequence shown here is derived from an EMBL/GenBank/DDBJ whole genome shotgun (WGS) entry which is preliminary data.</text>
</comment>
<accession>A0AAV4MFC7</accession>
<evidence type="ECO:0000313" key="3">
    <source>
        <dbReference type="Proteomes" id="UP001054945"/>
    </source>
</evidence>
<dbReference type="Proteomes" id="UP001054945">
    <property type="component" value="Unassembled WGS sequence"/>
</dbReference>
<gene>
    <name evidence="2" type="ORF">CEXT_63661</name>
</gene>
<proteinExistence type="predicted"/>